<dbReference type="EMBL" id="JAAGAX010000006">
    <property type="protein sequence ID" value="KAF2309827.1"/>
    <property type="molecule type" value="Genomic_DNA"/>
</dbReference>
<dbReference type="InterPro" id="IPR011992">
    <property type="entry name" value="EF-hand-dom_pair"/>
</dbReference>
<dbReference type="EMBL" id="JAAGAX010000006">
    <property type="protein sequence ID" value="KAF2309843.1"/>
    <property type="molecule type" value="Genomic_DNA"/>
</dbReference>
<feature type="domain" description="EF-hand" evidence="4">
    <location>
        <begin position="125"/>
        <end position="152"/>
    </location>
</feature>
<dbReference type="InterPro" id="IPR018247">
    <property type="entry name" value="EF_Hand_1_Ca_BS"/>
</dbReference>
<dbReference type="SMART" id="SM00054">
    <property type="entry name" value="EFh"/>
    <property type="match status" value="4"/>
</dbReference>
<evidence type="ECO:0000256" key="2">
    <source>
        <dbReference type="ARBA" id="ARBA00022737"/>
    </source>
</evidence>
<dbReference type="AlphaFoldDB" id="A0A6A6MBP6"/>
<keyword evidence="3" id="KW-0106">Calcium</keyword>
<dbReference type="InterPro" id="IPR039647">
    <property type="entry name" value="EF_hand_pair_protein_CML-like"/>
</dbReference>
<dbReference type="SUPFAM" id="SSF47473">
    <property type="entry name" value="EF-hand"/>
    <property type="match status" value="1"/>
</dbReference>
<dbReference type="Pfam" id="PF13405">
    <property type="entry name" value="EF-hand_6"/>
    <property type="match status" value="1"/>
</dbReference>
<reference evidence="6 7" key="1">
    <citation type="journal article" date="2020" name="Mol. Plant">
        <title>The Chromosome-Based Rubber Tree Genome Provides New Insights into Spurge Genome Evolution and Rubber Biosynthesis.</title>
        <authorList>
            <person name="Liu J."/>
            <person name="Shi C."/>
            <person name="Shi C.C."/>
            <person name="Li W."/>
            <person name="Zhang Q.J."/>
            <person name="Zhang Y."/>
            <person name="Li K."/>
            <person name="Lu H.F."/>
            <person name="Shi C."/>
            <person name="Zhu S.T."/>
            <person name="Xiao Z.Y."/>
            <person name="Nan H."/>
            <person name="Yue Y."/>
            <person name="Zhu X.G."/>
            <person name="Wu Y."/>
            <person name="Hong X.N."/>
            <person name="Fan G.Y."/>
            <person name="Tong Y."/>
            <person name="Zhang D."/>
            <person name="Mao C.L."/>
            <person name="Liu Y.L."/>
            <person name="Hao S.J."/>
            <person name="Liu W.Q."/>
            <person name="Lv M.Q."/>
            <person name="Zhang H.B."/>
            <person name="Liu Y."/>
            <person name="Hu-Tang G.R."/>
            <person name="Wang J.P."/>
            <person name="Wang J.H."/>
            <person name="Sun Y.H."/>
            <person name="Ni S.B."/>
            <person name="Chen W.B."/>
            <person name="Zhang X.C."/>
            <person name="Jiao Y.N."/>
            <person name="Eichler E.E."/>
            <person name="Li G.H."/>
            <person name="Liu X."/>
            <person name="Gao L.Z."/>
        </authorList>
    </citation>
    <scope>NUCLEOTIDE SEQUENCE [LARGE SCALE GENOMIC DNA]</scope>
    <source>
        <strain evidence="7">cv. GT1</strain>
        <tissue evidence="6">Leaf</tissue>
    </source>
</reference>
<evidence type="ECO:0000313" key="6">
    <source>
        <dbReference type="EMBL" id="KAF2309843.1"/>
    </source>
</evidence>
<sequence length="157" mass="17844">MPNKCKPASVDLLADQLKGLLKRYDTNNDGKLSKDELKAAFKTLGSRIPGWRAGWAIHHADANDDGYISEDEMEELVKYAMKLDQLKGLLKRYDTNKDGKLSKDELNAAFKSLGSRIPGWRAWWAIHHADANDDGYISEDEMEELVKYAMKLGFQMH</sequence>
<name>A0A6A6MBP6_HEVBR</name>
<evidence type="ECO:0000259" key="4">
    <source>
        <dbReference type="PROSITE" id="PS50222"/>
    </source>
</evidence>
<evidence type="ECO:0000256" key="1">
    <source>
        <dbReference type="ARBA" id="ARBA00022723"/>
    </source>
</evidence>
<gene>
    <name evidence="5" type="ORF">GH714_005292</name>
    <name evidence="6" type="ORF">GH714_005349</name>
</gene>
<dbReference type="CDD" id="cd00051">
    <property type="entry name" value="EFh"/>
    <property type="match status" value="2"/>
</dbReference>
<organism evidence="6 7">
    <name type="scientific">Hevea brasiliensis</name>
    <name type="common">Para rubber tree</name>
    <name type="synonym">Siphonia brasiliensis</name>
    <dbReference type="NCBI Taxonomy" id="3981"/>
    <lineage>
        <taxon>Eukaryota</taxon>
        <taxon>Viridiplantae</taxon>
        <taxon>Streptophyta</taxon>
        <taxon>Embryophyta</taxon>
        <taxon>Tracheophyta</taxon>
        <taxon>Spermatophyta</taxon>
        <taxon>Magnoliopsida</taxon>
        <taxon>eudicotyledons</taxon>
        <taxon>Gunneridae</taxon>
        <taxon>Pentapetalae</taxon>
        <taxon>rosids</taxon>
        <taxon>fabids</taxon>
        <taxon>Malpighiales</taxon>
        <taxon>Euphorbiaceae</taxon>
        <taxon>Crotonoideae</taxon>
        <taxon>Micrandreae</taxon>
        <taxon>Hevea</taxon>
    </lineage>
</organism>
<dbReference type="Gene3D" id="1.10.238.10">
    <property type="entry name" value="EF-hand"/>
    <property type="match status" value="2"/>
</dbReference>
<dbReference type="PROSITE" id="PS00018">
    <property type="entry name" value="EF_HAND_1"/>
    <property type="match status" value="3"/>
</dbReference>
<protein>
    <recommendedName>
        <fullName evidence="4">EF-hand domain-containing protein</fullName>
    </recommendedName>
</protein>
<dbReference type="PROSITE" id="PS50222">
    <property type="entry name" value="EF_HAND_2"/>
    <property type="match status" value="3"/>
</dbReference>
<feature type="domain" description="EF-hand" evidence="4">
    <location>
        <begin position="81"/>
        <end position="116"/>
    </location>
</feature>
<accession>A0A6A6MBP6</accession>
<keyword evidence="7" id="KW-1185">Reference proteome</keyword>
<evidence type="ECO:0000313" key="5">
    <source>
        <dbReference type="EMBL" id="KAF2309827.1"/>
    </source>
</evidence>
<feature type="domain" description="EF-hand" evidence="4">
    <location>
        <begin position="12"/>
        <end position="47"/>
    </location>
</feature>
<comment type="caution">
    <text evidence="6">The sequence shown here is derived from an EMBL/GenBank/DDBJ whole genome shotgun (WGS) entry which is preliminary data.</text>
</comment>
<dbReference type="Proteomes" id="UP000467840">
    <property type="component" value="Chromosome 14"/>
</dbReference>
<evidence type="ECO:0000256" key="3">
    <source>
        <dbReference type="ARBA" id="ARBA00022837"/>
    </source>
</evidence>
<dbReference type="InterPro" id="IPR002048">
    <property type="entry name" value="EF_hand_dom"/>
</dbReference>
<proteinExistence type="predicted"/>
<dbReference type="GO" id="GO:0005509">
    <property type="term" value="F:calcium ion binding"/>
    <property type="evidence" value="ECO:0007669"/>
    <property type="project" value="InterPro"/>
</dbReference>
<dbReference type="Pfam" id="PF13202">
    <property type="entry name" value="EF-hand_5"/>
    <property type="match status" value="1"/>
</dbReference>
<dbReference type="PANTHER" id="PTHR10891">
    <property type="entry name" value="EF-HAND CALCIUM-BINDING DOMAIN CONTAINING PROTEIN"/>
    <property type="match status" value="1"/>
</dbReference>
<keyword evidence="1" id="KW-0479">Metal-binding</keyword>
<dbReference type="Pfam" id="PF13499">
    <property type="entry name" value="EF-hand_7"/>
    <property type="match status" value="1"/>
</dbReference>
<evidence type="ECO:0000313" key="7">
    <source>
        <dbReference type="Proteomes" id="UP000467840"/>
    </source>
</evidence>
<keyword evidence="2" id="KW-0677">Repeat</keyword>